<organism evidence="1 2">
    <name type="scientific">Eumeta variegata</name>
    <name type="common">Bagworm moth</name>
    <name type="synonym">Eumeta japonica</name>
    <dbReference type="NCBI Taxonomy" id="151549"/>
    <lineage>
        <taxon>Eukaryota</taxon>
        <taxon>Metazoa</taxon>
        <taxon>Ecdysozoa</taxon>
        <taxon>Arthropoda</taxon>
        <taxon>Hexapoda</taxon>
        <taxon>Insecta</taxon>
        <taxon>Pterygota</taxon>
        <taxon>Neoptera</taxon>
        <taxon>Endopterygota</taxon>
        <taxon>Lepidoptera</taxon>
        <taxon>Glossata</taxon>
        <taxon>Ditrysia</taxon>
        <taxon>Tineoidea</taxon>
        <taxon>Psychidae</taxon>
        <taxon>Oiketicinae</taxon>
        <taxon>Eumeta</taxon>
    </lineage>
</organism>
<accession>A0A4C1SRJ9</accession>
<protein>
    <submittedName>
        <fullName evidence="1">Uncharacterized protein</fullName>
    </submittedName>
</protein>
<evidence type="ECO:0000313" key="1">
    <source>
        <dbReference type="EMBL" id="GBP03820.1"/>
    </source>
</evidence>
<proteinExistence type="predicted"/>
<keyword evidence="2" id="KW-1185">Reference proteome</keyword>
<dbReference type="Proteomes" id="UP000299102">
    <property type="component" value="Unassembled WGS sequence"/>
</dbReference>
<comment type="caution">
    <text evidence="1">The sequence shown here is derived from an EMBL/GenBank/DDBJ whole genome shotgun (WGS) entry which is preliminary data.</text>
</comment>
<reference evidence="1 2" key="1">
    <citation type="journal article" date="2019" name="Commun. Biol.">
        <title>The bagworm genome reveals a unique fibroin gene that provides high tensile strength.</title>
        <authorList>
            <person name="Kono N."/>
            <person name="Nakamura H."/>
            <person name="Ohtoshi R."/>
            <person name="Tomita M."/>
            <person name="Numata K."/>
            <person name="Arakawa K."/>
        </authorList>
    </citation>
    <scope>NUCLEOTIDE SEQUENCE [LARGE SCALE GENOMIC DNA]</scope>
</reference>
<evidence type="ECO:0000313" key="2">
    <source>
        <dbReference type="Proteomes" id="UP000299102"/>
    </source>
</evidence>
<name>A0A4C1SRJ9_EUMVA</name>
<gene>
    <name evidence="1" type="ORF">EVAR_2519_1</name>
</gene>
<dbReference type="AlphaFoldDB" id="A0A4C1SRJ9"/>
<sequence length="77" mass="8708">MLLARHDTPRHQISCIAYEKICTVGLKVCGHALGSHNGKYYVHCKGARRRTARYVYAIRYVSLNEWPLAPRTPKPGG</sequence>
<dbReference type="EMBL" id="BGZK01000011">
    <property type="protein sequence ID" value="GBP03820.1"/>
    <property type="molecule type" value="Genomic_DNA"/>
</dbReference>